<dbReference type="InterPro" id="IPR005044">
    <property type="entry name" value="DUF282_CAE_spp"/>
</dbReference>
<dbReference type="PANTHER" id="PTHR47921">
    <property type="entry name" value="PROTEIN CBG14847-RELATED"/>
    <property type="match status" value="1"/>
</dbReference>
<dbReference type="InParanoid" id="G0MPT5"/>
<dbReference type="eggNOG" id="ENOG502TIH5">
    <property type="taxonomic scope" value="Eukaryota"/>
</dbReference>
<feature type="signal peptide" evidence="1">
    <location>
        <begin position="1"/>
        <end position="18"/>
    </location>
</feature>
<reference evidence="3" key="1">
    <citation type="submission" date="2011-07" db="EMBL/GenBank/DDBJ databases">
        <authorList>
            <consortium name="Caenorhabditis brenneri Sequencing and Analysis Consortium"/>
            <person name="Wilson R.K."/>
        </authorList>
    </citation>
    <scope>NUCLEOTIDE SEQUENCE [LARGE SCALE GENOMIC DNA]</scope>
    <source>
        <strain evidence="3">PB2801</strain>
    </source>
</reference>
<dbReference type="Pfam" id="PF03380">
    <property type="entry name" value="DUF282"/>
    <property type="match status" value="1"/>
</dbReference>
<sequence length="143" mass="15208">MFFQYAICISVLVRIIDSCIPTQQVEFTTFTLACSSCSPIYDASCQGYQKPSASSYCLTSDEVPITYTLGPVSDLGLPADTCSTRIGCPSGTVARVNINGAGYAMGNGDGSPTLTYCSETDGIWYSDVDGHIYDVSAIACQYP</sequence>
<dbReference type="Proteomes" id="UP000008068">
    <property type="component" value="Unassembled WGS sequence"/>
</dbReference>
<dbReference type="OrthoDB" id="5789930at2759"/>
<gene>
    <name evidence="2" type="ORF">CAEBREN_16855</name>
</gene>
<proteinExistence type="predicted"/>
<protein>
    <recommendedName>
        <fullName evidence="4">C6 domain-containing protein</fullName>
    </recommendedName>
</protein>
<organism evidence="3">
    <name type="scientific">Caenorhabditis brenneri</name>
    <name type="common">Nematode worm</name>
    <dbReference type="NCBI Taxonomy" id="135651"/>
    <lineage>
        <taxon>Eukaryota</taxon>
        <taxon>Metazoa</taxon>
        <taxon>Ecdysozoa</taxon>
        <taxon>Nematoda</taxon>
        <taxon>Chromadorea</taxon>
        <taxon>Rhabditida</taxon>
        <taxon>Rhabditina</taxon>
        <taxon>Rhabditomorpha</taxon>
        <taxon>Rhabditoidea</taxon>
        <taxon>Rhabditidae</taxon>
        <taxon>Peloderinae</taxon>
        <taxon>Caenorhabditis</taxon>
    </lineage>
</organism>
<keyword evidence="3" id="KW-1185">Reference proteome</keyword>
<dbReference type="AlphaFoldDB" id="G0MPT5"/>
<keyword evidence="1" id="KW-0732">Signal</keyword>
<accession>G0MPT5</accession>
<evidence type="ECO:0000313" key="3">
    <source>
        <dbReference type="Proteomes" id="UP000008068"/>
    </source>
</evidence>
<feature type="chain" id="PRO_5003403618" description="C6 domain-containing protein" evidence="1">
    <location>
        <begin position="19"/>
        <end position="143"/>
    </location>
</feature>
<dbReference type="OMA" id="CHESGPK"/>
<dbReference type="PANTHER" id="PTHR47921:SF3">
    <property type="entry name" value="C6 DOMAIN-CONTAINING PROTEIN"/>
    <property type="match status" value="1"/>
</dbReference>
<dbReference type="HOGENOM" id="CLU_077488_1_0_1"/>
<evidence type="ECO:0000256" key="1">
    <source>
        <dbReference type="SAM" id="SignalP"/>
    </source>
</evidence>
<evidence type="ECO:0000313" key="2">
    <source>
        <dbReference type="EMBL" id="EGT40795.1"/>
    </source>
</evidence>
<evidence type="ECO:0008006" key="4">
    <source>
        <dbReference type="Google" id="ProtNLM"/>
    </source>
</evidence>
<name>G0MPT5_CAEBE</name>
<dbReference type="EMBL" id="GL379806">
    <property type="protein sequence ID" value="EGT40795.1"/>
    <property type="molecule type" value="Genomic_DNA"/>
</dbReference>